<keyword evidence="2" id="KW-0732">Signal</keyword>
<evidence type="ECO:0000256" key="2">
    <source>
        <dbReference type="SAM" id="SignalP"/>
    </source>
</evidence>
<dbReference type="InterPro" id="IPR036582">
    <property type="entry name" value="Mao_N_sf"/>
</dbReference>
<name>A0A934MKZ7_9BACL</name>
<protein>
    <submittedName>
        <fullName evidence="4">Copper amine oxidase N-terminal domain-containing protein</fullName>
    </submittedName>
</protein>
<evidence type="ECO:0000256" key="1">
    <source>
        <dbReference type="SAM" id="MobiDB-lite"/>
    </source>
</evidence>
<evidence type="ECO:0000259" key="3">
    <source>
        <dbReference type="Pfam" id="PF07833"/>
    </source>
</evidence>
<sequence length="317" mass="34474">MSKRKMNVIALLVALMLVIPTVAAAAAPEVVTAKSAEVQMVFDGKTLKLPEGQYVFIMKGTTYVPIRFVSYALQKNVNWDNAKSTVAVSDPTKQQLIMLKEYLMNMTGKAGEKSSKAGVSKRLVSKEAKFVFNGQEMKLPASQSAYILDGSLYVPVRFMSESSGIKISWNQKDSKITAQSSGGQNDKPAAGKDNAGNDNNQENNSNGGNPGGGGAEPGKSSYETITSNAQSRLGSLENRCMDEIITIGGKYLSDQITLDEAKRQGEAALSNCRTQFESILSDVEQQLTSNGYSTSIIQEYRTTFNNKIEDLRKRYGV</sequence>
<accession>A0A934MKZ7</accession>
<dbReference type="RefSeq" id="WP_199019171.1">
    <property type="nucleotide sequence ID" value="NZ_JAELUP010000035.1"/>
</dbReference>
<evidence type="ECO:0000313" key="4">
    <source>
        <dbReference type="EMBL" id="MBJ6361615.1"/>
    </source>
</evidence>
<feature type="compositionally biased region" description="Low complexity" evidence="1">
    <location>
        <begin position="191"/>
        <end position="207"/>
    </location>
</feature>
<feature type="region of interest" description="Disordered" evidence="1">
    <location>
        <begin position="176"/>
        <end position="222"/>
    </location>
</feature>
<dbReference type="Proteomes" id="UP000640274">
    <property type="component" value="Unassembled WGS sequence"/>
</dbReference>
<comment type="caution">
    <text evidence="4">The sequence shown here is derived from an EMBL/GenBank/DDBJ whole genome shotgun (WGS) entry which is preliminary data.</text>
</comment>
<keyword evidence="5" id="KW-1185">Reference proteome</keyword>
<dbReference type="SUPFAM" id="SSF55383">
    <property type="entry name" value="Copper amine oxidase, domain N"/>
    <property type="match status" value="2"/>
</dbReference>
<dbReference type="AlphaFoldDB" id="A0A934MKZ7"/>
<proteinExistence type="predicted"/>
<dbReference type="Gene3D" id="3.30.457.10">
    <property type="entry name" value="Copper amine oxidase-like, N-terminal domain"/>
    <property type="match status" value="1"/>
</dbReference>
<gene>
    <name evidence="4" type="ORF">JFN88_09945</name>
</gene>
<dbReference type="Pfam" id="PF07833">
    <property type="entry name" value="Cu_amine_oxidN1"/>
    <property type="match status" value="2"/>
</dbReference>
<feature type="domain" description="Copper amine oxidase-like N-terminal" evidence="3">
    <location>
        <begin position="43"/>
        <end position="97"/>
    </location>
</feature>
<dbReference type="InterPro" id="IPR012854">
    <property type="entry name" value="Cu_amine_oxidase-like_N"/>
</dbReference>
<feature type="signal peptide" evidence="2">
    <location>
        <begin position="1"/>
        <end position="25"/>
    </location>
</feature>
<organism evidence="4 5">
    <name type="scientific">Paenibacillus roseus</name>
    <dbReference type="NCBI Taxonomy" id="2798579"/>
    <lineage>
        <taxon>Bacteria</taxon>
        <taxon>Bacillati</taxon>
        <taxon>Bacillota</taxon>
        <taxon>Bacilli</taxon>
        <taxon>Bacillales</taxon>
        <taxon>Paenibacillaceae</taxon>
        <taxon>Paenibacillus</taxon>
    </lineage>
</organism>
<evidence type="ECO:0000313" key="5">
    <source>
        <dbReference type="Proteomes" id="UP000640274"/>
    </source>
</evidence>
<feature type="chain" id="PRO_5037320377" evidence="2">
    <location>
        <begin position="26"/>
        <end position="317"/>
    </location>
</feature>
<feature type="domain" description="Copper amine oxidase-like N-terminal" evidence="3">
    <location>
        <begin position="132"/>
        <end position="181"/>
    </location>
</feature>
<dbReference type="EMBL" id="JAELUP010000035">
    <property type="protein sequence ID" value="MBJ6361615.1"/>
    <property type="molecule type" value="Genomic_DNA"/>
</dbReference>
<reference evidence="4" key="1">
    <citation type="submission" date="2020-12" db="EMBL/GenBank/DDBJ databases">
        <authorList>
            <person name="Huq M.A."/>
        </authorList>
    </citation>
    <scope>NUCLEOTIDE SEQUENCE</scope>
    <source>
        <strain evidence="4">MAHUQ-46</strain>
    </source>
</reference>